<dbReference type="EMBL" id="KQ416260">
    <property type="protein sequence ID" value="KOF97778.1"/>
    <property type="molecule type" value="Genomic_DNA"/>
</dbReference>
<reference evidence="2" key="1">
    <citation type="submission" date="2015-07" db="EMBL/GenBank/DDBJ databases">
        <title>MeaNS - Measles Nucleotide Surveillance Program.</title>
        <authorList>
            <person name="Tran T."/>
            <person name="Druce J."/>
        </authorList>
    </citation>
    <scope>NUCLEOTIDE SEQUENCE</scope>
    <source>
        <strain evidence="2">UCB-OBI-ISO-001</strain>
        <tissue evidence="2">Gonad</tissue>
    </source>
</reference>
<name>A0A0L8I8E5_OCTBM</name>
<sequence>MSPYNCKDGGPRRLPKPQTKLRSESFQTRVGTRVTDCISDVKSPRSKRVALNLNAAQRVRDLKGLNNSVKRIYMEGDGCTSQRLTGATVFSHHRTASKKLFKHKTECTMTFYAAIKGWKLMLRMIELDIPDRTSKGICNDAVYIYDHKSVYANGMVSVRK</sequence>
<dbReference type="STRING" id="37653.A0A0L8I8E5"/>
<organism evidence="2">
    <name type="scientific">Octopus bimaculoides</name>
    <name type="common">California two-spotted octopus</name>
    <dbReference type="NCBI Taxonomy" id="37653"/>
    <lineage>
        <taxon>Eukaryota</taxon>
        <taxon>Metazoa</taxon>
        <taxon>Spiralia</taxon>
        <taxon>Lophotrochozoa</taxon>
        <taxon>Mollusca</taxon>
        <taxon>Cephalopoda</taxon>
        <taxon>Coleoidea</taxon>
        <taxon>Octopodiformes</taxon>
        <taxon>Octopoda</taxon>
        <taxon>Incirrata</taxon>
        <taxon>Octopodidae</taxon>
        <taxon>Octopus</taxon>
    </lineage>
</organism>
<dbReference type="AlphaFoldDB" id="A0A0L8I8E5"/>
<dbReference type="OrthoDB" id="6514358at2759"/>
<protein>
    <submittedName>
        <fullName evidence="2">Uncharacterized protein</fullName>
    </submittedName>
</protein>
<accession>A0A0L8I8E5</accession>
<feature type="region of interest" description="Disordered" evidence="1">
    <location>
        <begin position="1"/>
        <end position="25"/>
    </location>
</feature>
<gene>
    <name evidence="2" type="ORF">OCBIM_22028548mg</name>
</gene>
<evidence type="ECO:0000256" key="1">
    <source>
        <dbReference type="SAM" id="MobiDB-lite"/>
    </source>
</evidence>
<proteinExistence type="predicted"/>
<evidence type="ECO:0000313" key="2">
    <source>
        <dbReference type="EMBL" id="KOF97778.1"/>
    </source>
</evidence>